<dbReference type="Pfam" id="PF12850">
    <property type="entry name" value="Metallophos_2"/>
    <property type="match status" value="1"/>
</dbReference>
<proteinExistence type="inferred from homology"/>
<reference evidence="3 4" key="1">
    <citation type="submission" date="2018-08" db="EMBL/GenBank/DDBJ databases">
        <title>Lysobacter sp. zong2l5, whole genome shotgun sequence.</title>
        <authorList>
            <person name="Zhang X."/>
            <person name="Feng G."/>
            <person name="Zhu H."/>
        </authorList>
    </citation>
    <scope>NUCLEOTIDE SEQUENCE [LARGE SCALE GENOMIC DNA]</scope>
    <source>
        <strain evidence="4">zong2l5</strain>
    </source>
</reference>
<dbReference type="InterPro" id="IPR024654">
    <property type="entry name" value="Calcineurin-like_PHP_lpxH"/>
</dbReference>
<dbReference type="PANTHER" id="PTHR42850:SF2">
    <property type="entry name" value="BLL5683 PROTEIN"/>
    <property type="match status" value="1"/>
</dbReference>
<dbReference type="PIRSF" id="PIRSF000883">
    <property type="entry name" value="Pesterase_MJ0912"/>
    <property type="match status" value="1"/>
</dbReference>
<dbReference type="GO" id="GO:0016791">
    <property type="term" value="F:phosphatase activity"/>
    <property type="evidence" value="ECO:0007669"/>
    <property type="project" value="TreeGrafter"/>
</dbReference>
<evidence type="ECO:0000313" key="3">
    <source>
        <dbReference type="EMBL" id="RDZ27987.1"/>
    </source>
</evidence>
<sequence>MRIAAVSDIHGNLHALRAVLDDIAARGVDAVVNLGDILSGPLQPVETADLLMGLGLPTIRGNHERQLLDTPRARMGASDAYARDALRADQLEWIAALPATLALNDAVYLCHGTPRDDLEYFLEHLDADGEPRAATPAEAGERAGALPHAVILCGHTHVPRALRLDDGRLLVNPGSVGLQAYAAEHPRPHRMQNGDPRARYALLDDAGGRWQAQLLAIDYDHEAAAAIAQRNGRPDWAGSLRTGLAP</sequence>
<dbReference type="OrthoDB" id="9813918at2"/>
<evidence type="ECO:0000259" key="2">
    <source>
        <dbReference type="Pfam" id="PF12850"/>
    </source>
</evidence>
<dbReference type="EMBL" id="QTSU01000001">
    <property type="protein sequence ID" value="RDZ27987.1"/>
    <property type="molecule type" value="Genomic_DNA"/>
</dbReference>
<gene>
    <name evidence="3" type="ORF">DX914_02200</name>
</gene>
<comment type="similarity">
    <text evidence="1">Belongs to the metallophosphoesterase superfamily. YfcE family.</text>
</comment>
<evidence type="ECO:0000313" key="4">
    <source>
        <dbReference type="Proteomes" id="UP000264492"/>
    </source>
</evidence>
<dbReference type="InterPro" id="IPR050126">
    <property type="entry name" value="Ap4A_hydrolase"/>
</dbReference>
<dbReference type="Proteomes" id="UP000264492">
    <property type="component" value="Unassembled WGS sequence"/>
</dbReference>
<evidence type="ECO:0000256" key="1">
    <source>
        <dbReference type="ARBA" id="ARBA00008950"/>
    </source>
</evidence>
<dbReference type="GO" id="GO:0005737">
    <property type="term" value="C:cytoplasm"/>
    <property type="evidence" value="ECO:0007669"/>
    <property type="project" value="TreeGrafter"/>
</dbReference>
<accession>A0A371K2B6</accession>
<dbReference type="Gene3D" id="3.60.21.10">
    <property type="match status" value="1"/>
</dbReference>
<organism evidence="3 4">
    <name type="scientific">Lysobacter silvisoli</name>
    <dbReference type="NCBI Taxonomy" id="2293254"/>
    <lineage>
        <taxon>Bacteria</taxon>
        <taxon>Pseudomonadati</taxon>
        <taxon>Pseudomonadota</taxon>
        <taxon>Gammaproteobacteria</taxon>
        <taxon>Lysobacterales</taxon>
        <taxon>Lysobacteraceae</taxon>
        <taxon>Lysobacter</taxon>
    </lineage>
</organism>
<dbReference type="SUPFAM" id="SSF56300">
    <property type="entry name" value="Metallo-dependent phosphatases"/>
    <property type="match status" value="1"/>
</dbReference>
<dbReference type="InterPro" id="IPR029052">
    <property type="entry name" value="Metallo-depent_PP-like"/>
</dbReference>
<keyword evidence="4" id="KW-1185">Reference proteome</keyword>
<comment type="caution">
    <text evidence="3">The sequence shown here is derived from an EMBL/GenBank/DDBJ whole genome shotgun (WGS) entry which is preliminary data.</text>
</comment>
<dbReference type="PANTHER" id="PTHR42850">
    <property type="entry name" value="METALLOPHOSPHOESTERASE"/>
    <property type="match status" value="1"/>
</dbReference>
<dbReference type="InterPro" id="IPR011152">
    <property type="entry name" value="Pesterase_MJ0912"/>
</dbReference>
<feature type="domain" description="Calcineurin-like phosphoesterase" evidence="2">
    <location>
        <begin position="1"/>
        <end position="179"/>
    </location>
</feature>
<protein>
    <submittedName>
        <fullName evidence="3">Metallophosphoesterase</fullName>
    </submittedName>
</protein>
<dbReference type="AlphaFoldDB" id="A0A371K2B6"/>
<name>A0A371K2B6_9GAMM</name>
<dbReference type="RefSeq" id="WP_115857429.1">
    <property type="nucleotide sequence ID" value="NZ_QTSU01000001.1"/>
</dbReference>